<sequence length="149" mass="17027">MTIESLPPVNACIIDNNRTYVYGFKKLLSLKYTINHFTHFDNGRDAIAHLKSAINVNNLPDLIFLDIYMPVMDGWEFMKEFEEIKSQLGKKIAVYILSSSTDMDDVDRAKNISSISDYIFKPLDAQHLTEIFNNVQALIPDKFKSTGTD</sequence>
<evidence type="ECO:0000313" key="3">
    <source>
        <dbReference type="EMBL" id="MDR6945040.1"/>
    </source>
</evidence>
<reference evidence="3 4" key="1">
    <citation type="submission" date="2023-07" db="EMBL/GenBank/DDBJ databases">
        <title>Sorghum-associated microbial communities from plants grown in Nebraska, USA.</title>
        <authorList>
            <person name="Schachtman D."/>
        </authorList>
    </citation>
    <scope>NUCLEOTIDE SEQUENCE [LARGE SCALE GENOMIC DNA]</scope>
    <source>
        <strain evidence="3 4">3262</strain>
    </source>
</reference>
<evidence type="ECO:0000256" key="1">
    <source>
        <dbReference type="PROSITE-ProRule" id="PRU00169"/>
    </source>
</evidence>
<proteinExistence type="predicted"/>
<dbReference type="PANTHER" id="PTHR44520:SF2">
    <property type="entry name" value="RESPONSE REGULATOR RCP1"/>
    <property type="match status" value="1"/>
</dbReference>
<dbReference type="SMART" id="SM00448">
    <property type="entry name" value="REC"/>
    <property type="match status" value="1"/>
</dbReference>
<organism evidence="3 4">
    <name type="scientific">Mucilaginibacter pocheonensis</name>
    <dbReference type="NCBI Taxonomy" id="398050"/>
    <lineage>
        <taxon>Bacteria</taxon>
        <taxon>Pseudomonadati</taxon>
        <taxon>Bacteroidota</taxon>
        <taxon>Sphingobacteriia</taxon>
        <taxon>Sphingobacteriales</taxon>
        <taxon>Sphingobacteriaceae</taxon>
        <taxon>Mucilaginibacter</taxon>
    </lineage>
</organism>
<dbReference type="InterPro" id="IPR001789">
    <property type="entry name" value="Sig_transdc_resp-reg_receiver"/>
</dbReference>
<dbReference type="Gene3D" id="3.40.50.2300">
    <property type="match status" value="1"/>
</dbReference>
<dbReference type="CDD" id="cd00156">
    <property type="entry name" value="REC"/>
    <property type="match status" value="1"/>
</dbReference>
<dbReference type="PROSITE" id="PS50110">
    <property type="entry name" value="RESPONSE_REGULATORY"/>
    <property type="match status" value="1"/>
</dbReference>
<protein>
    <submittedName>
        <fullName evidence="3">CheY-like chemotaxis protein</fullName>
    </submittedName>
</protein>
<dbReference type="SUPFAM" id="SSF52172">
    <property type="entry name" value="CheY-like"/>
    <property type="match status" value="1"/>
</dbReference>
<dbReference type="InterPro" id="IPR052893">
    <property type="entry name" value="TCS_response_regulator"/>
</dbReference>
<dbReference type="Pfam" id="PF00072">
    <property type="entry name" value="Response_reg"/>
    <property type="match status" value="1"/>
</dbReference>
<accession>A0ABU1TI01</accession>
<dbReference type="InterPro" id="IPR011006">
    <property type="entry name" value="CheY-like_superfamily"/>
</dbReference>
<dbReference type="Proteomes" id="UP001247620">
    <property type="component" value="Unassembled WGS sequence"/>
</dbReference>
<dbReference type="EMBL" id="JAVDUU010000005">
    <property type="protein sequence ID" value="MDR6945040.1"/>
    <property type="molecule type" value="Genomic_DNA"/>
</dbReference>
<dbReference type="PANTHER" id="PTHR44520">
    <property type="entry name" value="RESPONSE REGULATOR RCP1-RELATED"/>
    <property type="match status" value="1"/>
</dbReference>
<feature type="domain" description="Response regulatory" evidence="2">
    <location>
        <begin position="10"/>
        <end position="136"/>
    </location>
</feature>
<evidence type="ECO:0000313" key="4">
    <source>
        <dbReference type="Proteomes" id="UP001247620"/>
    </source>
</evidence>
<name>A0ABU1TI01_9SPHI</name>
<gene>
    <name evidence="3" type="ORF">J2W55_004908</name>
</gene>
<dbReference type="RefSeq" id="WP_310102302.1">
    <property type="nucleotide sequence ID" value="NZ_JAVDUU010000005.1"/>
</dbReference>
<keyword evidence="4" id="KW-1185">Reference proteome</keyword>
<comment type="caution">
    <text evidence="3">The sequence shown here is derived from an EMBL/GenBank/DDBJ whole genome shotgun (WGS) entry which is preliminary data.</text>
</comment>
<feature type="modified residue" description="4-aspartylphosphate" evidence="1">
    <location>
        <position position="66"/>
    </location>
</feature>
<evidence type="ECO:0000259" key="2">
    <source>
        <dbReference type="PROSITE" id="PS50110"/>
    </source>
</evidence>
<keyword evidence="1" id="KW-0597">Phosphoprotein</keyword>